<protein>
    <submittedName>
        <fullName evidence="1">Type I 3-dehydroquinate dehydratase</fullName>
        <ecNumber evidence="1">4.2.1.10</ecNumber>
    </submittedName>
</protein>
<dbReference type="Proteomes" id="UP001206692">
    <property type="component" value="Unassembled WGS sequence"/>
</dbReference>
<dbReference type="Pfam" id="PF01487">
    <property type="entry name" value="DHquinase_I"/>
    <property type="match status" value="1"/>
</dbReference>
<organism evidence="1 2">
    <name type="scientific">Megasphaera massiliensis</name>
    <dbReference type="NCBI Taxonomy" id="1232428"/>
    <lineage>
        <taxon>Bacteria</taxon>
        <taxon>Bacillati</taxon>
        <taxon>Bacillota</taxon>
        <taxon>Negativicutes</taxon>
        <taxon>Veillonellales</taxon>
        <taxon>Veillonellaceae</taxon>
        <taxon>Megasphaera</taxon>
    </lineage>
</organism>
<dbReference type="InterPro" id="IPR001381">
    <property type="entry name" value="DHquinase_I"/>
</dbReference>
<comment type="caution">
    <text evidence="1">The sequence shown here is derived from an EMBL/GenBank/DDBJ whole genome shotgun (WGS) entry which is preliminary data.</text>
</comment>
<accession>A0ABT1SSR5</accession>
<dbReference type="InterPro" id="IPR013785">
    <property type="entry name" value="Aldolase_TIM"/>
</dbReference>
<dbReference type="GO" id="GO:0003855">
    <property type="term" value="F:3-dehydroquinate dehydratase activity"/>
    <property type="evidence" value="ECO:0007669"/>
    <property type="project" value="UniProtKB-EC"/>
</dbReference>
<proteinExistence type="predicted"/>
<dbReference type="Gene3D" id="3.20.20.70">
    <property type="entry name" value="Aldolase class I"/>
    <property type="match status" value="1"/>
</dbReference>
<dbReference type="EC" id="4.2.1.10" evidence="1"/>
<reference evidence="1 2" key="1">
    <citation type="submission" date="2022-06" db="EMBL/GenBank/DDBJ databases">
        <title>Isolation of gut microbiota from human fecal samples.</title>
        <authorList>
            <person name="Pamer E.G."/>
            <person name="Barat B."/>
            <person name="Waligurski E."/>
            <person name="Medina S."/>
            <person name="Paddock L."/>
            <person name="Mostad J."/>
        </authorList>
    </citation>
    <scope>NUCLEOTIDE SEQUENCE [LARGE SCALE GENOMIC DNA]</scope>
    <source>
        <strain evidence="1 2">DFI.1.1</strain>
    </source>
</reference>
<keyword evidence="1" id="KW-0456">Lyase</keyword>
<dbReference type="EMBL" id="JANGEW010000011">
    <property type="protein sequence ID" value="MCQ5342767.1"/>
    <property type="molecule type" value="Genomic_DNA"/>
</dbReference>
<evidence type="ECO:0000313" key="1">
    <source>
        <dbReference type="EMBL" id="MCQ5342767.1"/>
    </source>
</evidence>
<name>A0ABT1SSR5_9FIRM</name>
<keyword evidence="2" id="KW-1185">Reference proteome</keyword>
<evidence type="ECO:0000313" key="2">
    <source>
        <dbReference type="Proteomes" id="UP001206692"/>
    </source>
</evidence>
<dbReference type="SUPFAM" id="SSF51569">
    <property type="entry name" value="Aldolase"/>
    <property type="match status" value="1"/>
</dbReference>
<sequence length="245" mass="26460">MPSAMSLHFESDHPFIAVPLEGETIQDLQIQIAKIVENPYDMMAFDAGYFNGAINLSQLWNALLYIAREGANPSVLFSCDKSKLPEMYQTDRDYGSILRFAIRSSLIDAVKIEGSLDDDSLEDIAGQAVDLGCVPIIVIRGEKGAKAADLTALMEKRWDLEAVTFELVVPVETDADIDEMKAAAKAFKEQHHDAVVIPHPMGSAAKEALLKGDTFGASILYAAAGDGADDMPASKAVHALLHPDA</sequence>
<dbReference type="RefSeq" id="WP_227163172.1">
    <property type="nucleotide sequence ID" value="NZ_JAJCIO010000010.1"/>
</dbReference>
<gene>
    <name evidence="1" type="ORF">NE675_06930</name>
</gene>